<dbReference type="InterPro" id="IPR052047">
    <property type="entry name" value="GH94_Enzymes"/>
</dbReference>
<feature type="domain" description="Glycosyl hydrolase 94 supersandwich" evidence="3">
    <location>
        <begin position="17"/>
        <end position="300"/>
    </location>
</feature>
<sequence length="791" mass="91329">MMTVFQNKYGYFDEEGKEYVITRPDTPRPWVNVICPGDYGLVISQTGGGYSWKTHASLNRITRWEQDLIRDDWGKYVYLRDDNTGYFWSLTWKPVCQNPEFYQVHHGIGYSKFISRNYGIRSQLTIFIPKDDPVEIWWVELTNESNQEKTLSLFTYLEWGLGVAPDSHREFHKIFIETEFDGKLNTLLSRKRFWELPNEKGQHWNRDWEYVAFHSVNEPVVSFEGDKENFLGMYGSLQAPAAIKKGRLTNSCGKWGDAIGSLHNQVKISPGESIQLVYLLGAVKKEEMTRLEELILKYQNLKTVEKAFTEVKRFWNQLLSTLEVKTPDVGFNLMNNVWLKYQAISGRIWGRTGYYQAGGAYGFRDQLQDSQIFLLIDPDKTAEQIKLHAAHQFPEGRVNHWWHPLSEIGAENNISDNLLWLPFVTIKYLKETGNFDFLDEKVPYKNGEEATIYQHCCQAIEYSLSKRSKRGLPLIGDGDWNDGMNAVGFAGKGESIWLGHFLYGILKDFTIVAEKYDDVNRAARYRKEAKNLKKAINDYGWNGEWYIRAVCDDGYVMGSKECKEGKIFLNAQTWAILNDVADEERAKKVFRSVEKYLIREYGPILFYPAYKKPYPNIGYLSRYAPGVRENGGLYTHAATWAVLAACKLGYGEKAYRILKSFLPPYRGQNPDLYKVEPYVTPGNVDGPDSPNFGRGGWSWYTGSAAWTFLVAIEGILGIKAEWDGLRIEPAIPTEWEEFFVSRQYRGATYQIYFKKIQKEEAGIYIDGERLKGNVIFPHGDGKIHKVEVFFK</sequence>
<dbReference type="PANTHER" id="PTHR37469:SF2">
    <property type="entry name" value="CELLOBIONIC ACID PHOSPHORYLASE"/>
    <property type="match status" value="1"/>
</dbReference>
<dbReference type="Gene3D" id="2.60.420.10">
    <property type="entry name" value="Maltose phosphorylase, domain 3"/>
    <property type="match status" value="1"/>
</dbReference>
<dbReference type="InterPro" id="IPR012341">
    <property type="entry name" value="6hp_glycosidase-like_sf"/>
</dbReference>
<dbReference type="InterPro" id="IPR033432">
    <property type="entry name" value="GH94_catalytic"/>
</dbReference>
<accession>A0A3S9SZS1</accession>
<dbReference type="SUPFAM" id="SSF74650">
    <property type="entry name" value="Galactose mutarotase-like"/>
    <property type="match status" value="1"/>
</dbReference>
<dbReference type="InterPro" id="IPR037018">
    <property type="entry name" value="GH65_N"/>
</dbReference>
<dbReference type="CDD" id="cd11751">
    <property type="entry name" value="GH94N_like_4"/>
    <property type="match status" value="1"/>
</dbReference>
<dbReference type="InterPro" id="IPR008928">
    <property type="entry name" value="6-hairpin_glycosidase_sf"/>
</dbReference>
<dbReference type="InterPro" id="IPR010383">
    <property type="entry name" value="Glyco_hydrolase_94_b-supersand"/>
</dbReference>
<dbReference type="PANTHER" id="PTHR37469">
    <property type="entry name" value="CELLOBIONIC ACID PHOSPHORYLASE-RELATED"/>
    <property type="match status" value="1"/>
</dbReference>
<dbReference type="KEGG" id="aft:BBF96_10435"/>
<proteinExistence type="predicted"/>
<gene>
    <name evidence="5" type="ORF">BBF96_10435</name>
</gene>
<evidence type="ECO:0000313" key="6">
    <source>
        <dbReference type="Proteomes" id="UP000267250"/>
    </source>
</evidence>
<dbReference type="AlphaFoldDB" id="A0A3S9SZS1"/>
<evidence type="ECO:0000256" key="2">
    <source>
        <dbReference type="ARBA" id="ARBA00022679"/>
    </source>
</evidence>
<dbReference type="Pfam" id="PF17167">
    <property type="entry name" value="Glyco_hydro_94"/>
    <property type="match status" value="1"/>
</dbReference>
<dbReference type="GO" id="GO:0016757">
    <property type="term" value="F:glycosyltransferase activity"/>
    <property type="evidence" value="ECO:0007669"/>
    <property type="project" value="UniProtKB-KW"/>
</dbReference>
<reference evidence="5 6" key="1">
    <citation type="submission" date="2016-07" db="EMBL/GenBank/DDBJ databases">
        <title>Genome and transcriptome analysis of iron-reducing fermentative bacteria Anoxybacter fermentans.</title>
        <authorList>
            <person name="Zeng X."/>
            <person name="Shao Z."/>
        </authorList>
    </citation>
    <scope>NUCLEOTIDE SEQUENCE [LARGE SCALE GENOMIC DNA]</scope>
    <source>
        <strain evidence="5 6">DY22613</strain>
    </source>
</reference>
<keyword evidence="1" id="KW-0328">Glycosyltransferase</keyword>
<protein>
    <submittedName>
        <fullName evidence="5">Glycosyl transferase family 36</fullName>
    </submittedName>
</protein>
<keyword evidence="6" id="KW-1185">Reference proteome</keyword>
<evidence type="ECO:0000313" key="5">
    <source>
        <dbReference type="EMBL" id="AZR73765.1"/>
    </source>
</evidence>
<dbReference type="GO" id="GO:0030246">
    <property type="term" value="F:carbohydrate binding"/>
    <property type="evidence" value="ECO:0007669"/>
    <property type="project" value="InterPro"/>
</dbReference>
<dbReference type="Pfam" id="PF06165">
    <property type="entry name" value="GH94_b-supersand"/>
    <property type="match status" value="1"/>
</dbReference>
<dbReference type="SMART" id="SM01068">
    <property type="entry name" value="CBM_X"/>
    <property type="match status" value="1"/>
</dbReference>
<dbReference type="InterPro" id="IPR011013">
    <property type="entry name" value="Gal_mutarotase_sf_dom"/>
</dbReference>
<dbReference type="Gene3D" id="1.50.10.10">
    <property type="match status" value="1"/>
</dbReference>
<keyword evidence="2 5" id="KW-0808">Transferase</keyword>
<feature type="domain" description="Glycosyl hydrolase 94 catalytic" evidence="4">
    <location>
        <begin position="314"/>
        <end position="717"/>
    </location>
</feature>
<dbReference type="Proteomes" id="UP000267250">
    <property type="component" value="Chromosome"/>
</dbReference>
<dbReference type="Gene3D" id="2.70.98.40">
    <property type="entry name" value="Glycoside hydrolase, family 65, N-terminal domain"/>
    <property type="match status" value="1"/>
</dbReference>
<evidence type="ECO:0000259" key="3">
    <source>
        <dbReference type="Pfam" id="PF06165"/>
    </source>
</evidence>
<dbReference type="EMBL" id="CP016379">
    <property type="protein sequence ID" value="AZR73765.1"/>
    <property type="molecule type" value="Genomic_DNA"/>
</dbReference>
<dbReference type="SUPFAM" id="SSF48208">
    <property type="entry name" value="Six-hairpin glycosidases"/>
    <property type="match status" value="1"/>
</dbReference>
<name>A0A3S9SZS1_9FIRM</name>
<organism evidence="5 6">
    <name type="scientific">Anoxybacter fermentans</name>
    <dbReference type="NCBI Taxonomy" id="1323375"/>
    <lineage>
        <taxon>Bacteria</taxon>
        <taxon>Bacillati</taxon>
        <taxon>Bacillota</taxon>
        <taxon>Clostridia</taxon>
        <taxon>Halanaerobiales</taxon>
        <taxon>Anoxybacter</taxon>
    </lineage>
</organism>
<evidence type="ECO:0000256" key="1">
    <source>
        <dbReference type="ARBA" id="ARBA00022676"/>
    </source>
</evidence>
<evidence type="ECO:0000259" key="4">
    <source>
        <dbReference type="Pfam" id="PF17167"/>
    </source>
</evidence>
<dbReference type="GO" id="GO:0005975">
    <property type="term" value="P:carbohydrate metabolic process"/>
    <property type="evidence" value="ECO:0007669"/>
    <property type="project" value="InterPro"/>
</dbReference>